<dbReference type="Pfam" id="PF00248">
    <property type="entry name" value="Aldo_ket_red"/>
    <property type="match status" value="1"/>
</dbReference>
<protein>
    <submittedName>
        <fullName evidence="2">Aldo/keto reductase</fullName>
    </submittedName>
</protein>
<dbReference type="InterPro" id="IPR023210">
    <property type="entry name" value="NADP_OxRdtase_dom"/>
</dbReference>
<organism evidence="2 3">
    <name type="scientific">Cohnella silvisoli</name>
    <dbReference type="NCBI Taxonomy" id="2873699"/>
    <lineage>
        <taxon>Bacteria</taxon>
        <taxon>Bacillati</taxon>
        <taxon>Bacillota</taxon>
        <taxon>Bacilli</taxon>
        <taxon>Bacillales</taxon>
        <taxon>Paenibacillaceae</taxon>
        <taxon>Cohnella</taxon>
    </lineage>
</organism>
<keyword evidence="3" id="KW-1185">Reference proteome</keyword>
<name>A0ABV1KVU9_9BACL</name>
<dbReference type="PANTHER" id="PTHR42686">
    <property type="entry name" value="GH17980P-RELATED"/>
    <property type="match status" value="1"/>
</dbReference>
<dbReference type="SUPFAM" id="SSF51430">
    <property type="entry name" value="NAD(P)-linked oxidoreductase"/>
    <property type="match status" value="1"/>
</dbReference>
<dbReference type="EMBL" id="JASKHM010000009">
    <property type="protein sequence ID" value="MEQ4484120.1"/>
    <property type="molecule type" value="Genomic_DNA"/>
</dbReference>
<dbReference type="InterPro" id="IPR020471">
    <property type="entry name" value="AKR"/>
</dbReference>
<dbReference type="Proteomes" id="UP001493487">
    <property type="component" value="Unassembled WGS sequence"/>
</dbReference>
<feature type="domain" description="NADP-dependent oxidoreductase" evidence="1">
    <location>
        <begin position="15"/>
        <end position="287"/>
    </location>
</feature>
<evidence type="ECO:0000259" key="1">
    <source>
        <dbReference type="Pfam" id="PF00248"/>
    </source>
</evidence>
<comment type="caution">
    <text evidence="2">The sequence shown here is derived from an EMBL/GenBank/DDBJ whole genome shotgun (WGS) entry which is preliminary data.</text>
</comment>
<dbReference type="Gene3D" id="3.20.20.100">
    <property type="entry name" value="NADP-dependent oxidoreductase domain"/>
    <property type="match status" value="1"/>
</dbReference>
<reference evidence="2 3" key="1">
    <citation type="journal article" date="2023" name="Genome Announc.">
        <title>Pan-Genome Analyses of the Genus Cohnella and Proposal of the Novel Species Cohnella silvisoli sp. nov., Isolated from Forest Soil.</title>
        <authorList>
            <person name="Wang C."/>
            <person name="Mao L."/>
            <person name="Bao G."/>
            <person name="Zhu H."/>
        </authorList>
    </citation>
    <scope>NUCLEOTIDE SEQUENCE [LARGE SCALE GENOMIC DNA]</scope>
    <source>
        <strain evidence="2 3">NL03-T5-1</strain>
    </source>
</reference>
<sequence length="299" mass="33598">MEYTTFGKTGLKISKLGLGGAPLGGHFGKTDEDEVQHMIHEAMDSGINFIDTAPLYGSGESERRIGKALIGLRDRVVLASKAVRGDMTYDYNRTIRSVEDSLRRLQTDWIDILQLHDVETQPYELIINETIPALEKLRQDGKIRFSGVTTRNLSLLLKYMKTEKFDSIQFYARYMLIDHTAKDEVLPLAKELNMGVINGSVLGLGMLADEPAHFVEEDVRLKSLNRIEQLAFLRKTEPKGLIEPAMRFSLSNPDIHVTLTGIASLSTLRTNLSFCDGKGLESEDLQKVYTLFQGQPLFD</sequence>
<accession>A0ABV1KVU9</accession>
<dbReference type="InterPro" id="IPR036812">
    <property type="entry name" value="NAD(P)_OxRdtase_dom_sf"/>
</dbReference>
<dbReference type="PANTHER" id="PTHR42686:SF1">
    <property type="entry name" value="GH17980P-RELATED"/>
    <property type="match status" value="1"/>
</dbReference>
<dbReference type="RefSeq" id="WP_232186488.1">
    <property type="nucleotide sequence ID" value="NZ_JAIOAP010000008.1"/>
</dbReference>
<proteinExistence type="predicted"/>
<gene>
    <name evidence="2" type="ORF">QJS35_17115</name>
</gene>
<evidence type="ECO:0000313" key="2">
    <source>
        <dbReference type="EMBL" id="MEQ4484120.1"/>
    </source>
</evidence>
<evidence type="ECO:0000313" key="3">
    <source>
        <dbReference type="Proteomes" id="UP001493487"/>
    </source>
</evidence>